<accession>V7IVY5</accession>
<dbReference type="AlphaFoldDB" id="V7IVY5"/>
<gene>
    <name evidence="2" type="ORF">A628_00605</name>
</gene>
<protein>
    <submittedName>
        <fullName evidence="2">Uncharacterized protein</fullName>
    </submittedName>
</protein>
<comment type="caution">
    <text evidence="2">The sequence shown here is derived from an EMBL/GenBank/DDBJ whole genome shotgun (WGS) entry which is preliminary data.</text>
</comment>
<sequence length="58" mass="6297">MRLLKPGVKTTGMNIQHPTEQANRPATGVVTDKGVPQSDSFAKYAAAFFNMSRSSVTR</sequence>
<name>V7IVY5_SALET</name>
<reference evidence="2 3" key="1">
    <citation type="journal article" date="2014" name="Genome Announc.">
        <title>Whole-Genome Sequencing of Salmonella enterica subsp. enterica Serovar Cubana Strains Isolated from Agricultural Sources.</title>
        <authorList>
            <person name="Benahmed F.H."/>
            <person name="Gopinath G.R."/>
            <person name="Wang H."/>
            <person name="Jean-Gilles Beaubrun J."/>
            <person name="Grim C."/>
            <person name="Cheng C.M."/>
            <person name="McClelland M."/>
            <person name="Ayers S."/>
            <person name="Abbott J."/>
            <person name="Desai P."/>
            <person name="Frye J.G."/>
            <person name="Weinstock G."/>
            <person name="Hammack T.S."/>
            <person name="Hanes D.E."/>
            <person name="Rasmussen M.A."/>
            <person name="Davidson M.K."/>
        </authorList>
    </citation>
    <scope>NUCLEOTIDE SEQUENCE [LARGE SCALE GENOMIC DNA]</scope>
    <source>
        <strain evidence="2">76814</strain>
    </source>
</reference>
<evidence type="ECO:0000313" key="3">
    <source>
        <dbReference type="Proteomes" id="UP000018534"/>
    </source>
</evidence>
<organism evidence="2 3">
    <name type="scientific">Salmonella enterica subsp. enterica serovar Cubana str. 76814</name>
    <dbReference type="NCBI Taxonomy" id="1192560"/>
    <lineage>
        <taxon>Bacteria</taxon>
        <taxon>Pseudomonadati</taxon>
        <taxon>Pseudomonadota</taxon>
        <taxon>Gammaproteobacteria</taxon>
        <taxon>Enterobacterales</taxon>
        <taxon>Enterobacteriaceae</taxon>
        <taxon>Salmonella</taxon>
    </lineage>
</organism>
<proteinExistence type="predicted"/>
<feature type="region of interest" description="Disordered" evidence="1">
    <location>
        <begin position="1"/>
        <end position="29"/>
    </location>
</feature>
<feature type="compositionally biased region" description="Polar residues" evidence="1">
    <location>
        <begin position="11"/>
        <end position="24"/>
    </location>
</feature>
<dbReference type="EMBL" id="AZGR01000012">
    <property type="protein sequence ID" value="ETA89466.1"/>
    <property type="molecule type" value="Genomic_DNA"/>
</dbReference>
<feature type="non-terminal residue" evidence="2">
    <location>
        <position position="58"/>
    </location>
</feature>
<evidence type="ECO:0000256" key="1">
    <source>
        <dbReference type="SAM" id="MobiDB-lite"/>
    </source>
</evidence>
<dbReference type="HOGENOM" id="CLU_211808_0_0_6"/>
<evidence type="ECO:0000313" key="2">
    <source>
        <dbReference type="EMBL" id="ETA89466.1"/>
    </source>
</evidence>
<dbReference type="Proteomes" id="UP000018534">
    <property type="component" value="Unassembled WGS sequence"/>
</dbReference>